<dbReference type="InterPro" id="IPR056463">
    <property type="entry name" value="DUF7373_C"/>
</dbReference>
<accession>A0ABQ2KKG3</accession>
<dbReference type="Proteomes" id="UP000658127">
    <property type="component" value="Unassembled WGS sequence"/>
</dbReference>
<feature type="domain" description="DUF7373" evidence="3">
    <location>
        <begin position="267"/>
        <end position="405"/>
    </location>
</feature>
<evidence type="ECO:0000256" key="1">
    <source>
        <dbReference type="SAM" id="SignalP"/>
    </source>
</evidence>
<gene>
    <name evidence="4" type="ORF">GCM10011610_41160</name>
</gene>
<organism evidence="4 5">
    <name type="scientific">Nocardia rhizosphaerihabitans</name>
    <dbReference type="NCBI Taxonomy" id="1691570"/>
    <lineage>
        <taxon>Bacteria</taxon>
        <taxon>Bacillati</taxon>
        <taxon>Actinomycetota</taxon>
        <taxon>Actinomycetes</taxon>
        <taxon>Mycobacteriales</taxon>
        <taxon>Nocardiaceae</taxon>
        <taxon>Nocardia</taxon>
    </lineage>
</organism>
<feature type="signal peptide" evidence="1">
    <location>
        <begin position="1"/>
        <end position="21"/>
    </location>
</feature>
<dbReference type="PROSITE" id="PS51257">
    <property type="entry name" value="PROKAR_LIPOPROTEIN"/>
    <property type="match status" value="1"/>
</dbReference>
<evidence type="ECO:0000259" key="3">
    <source>
        <dbReference type="Pfam" id="PF24092"/>
    </source>
</evidence>
<keyword evidence="5" id="KW-1185">Reference proteome</keyword>
<dbReference type="EMBL" id="BMNE01000004">
    <property type="protein sequence ID" value="GGN86161.1"/>
    <property type="molecule type" value="Genomic_DNA"/>
</dbReference>
<dbReference type="Pfam" id="PF24092">
    <property type="entry name" value="DUF7373_C"/>
    <property type="match status" value="1"/>
</dbReference>
<feature type="domain" description="DUF7373" evidence="2">
    <location>
        <begin position="56"/>
        <end position="246"/>
    </location>
</feature>
<dbReference type="InterPro" id="IPR055797">
    <property type="entry name" value="DUF7373"/>
</dbReference>
<proteinExistence type="predicted"/>
<feature type="chain" id="PRO_5047124186" evidence="1">
    <location>
        <begin position="22"/>
        <end position="407"/>
    </location>
</feature>
<name>A0ABQ2KKG3_9NOCA</name>
<comment type="caution">
    <text evidence="4">The sequence shown here is derived from an EMBL/GenBank/DDBJ whole genome shotgun (WGS) entry which is preliminary data.</text>
</comment>
<dbReference type="Pfam" id="PF24088">
    <property type="entry name" value="DUF7373"/>
    <property type="match status" value="1"/>
</dbReference>
<evidence type="ECO:0000313" key="5">
    <source>
        <dbReference type="Proteomes" id="UP000658127"/>
    </source>
</evidence>
<sequence length="407" mass="43596">MKNTLRLAGLLTIVIVGSGCAAPISGEAKPGLTPVDLAALKTGATVTEPTTFELKYSDTAKTVRLIEGRRLLNVLIQPIDVDPDLTMRVTTRVFADGTDMSKDDGLPDMFKAAVSDNNFIAGVTASRTNGSVRNSKGLHLSVLHFATAQDSKNAAAAMYQVSTTGENPRQPVTIPGYSEANGSSKDGTAVSAFQAHGPFVIAVSMSQETPDSAGLATKIKKTLDLQLPALDKYRIIAPDDLLDLPLDPDGIMRRATGKSPAGDPYGMSYHEEDFGTFEPSGILHFERNPAEARTAFEEAGVDLVGRRFSTVYRTRDVESAFKLQTVLAKRGKSDTELAPPPGIADAQCLRLEEADPNRGYNGICVLVYDRYVAVVMSLATVSRAALQVDATLQERTAAQYAILKKSE</sequence>
<evidence type="ECO:0000259" key="2">
    <source>
        <dbReference type="Pfam" id="PF24088"/>
    </source>
</evidence>
<reference evidence="5" key="1">
    <citation type="journal article" date="2019" name="Int. J. Syst. Evol. Microbiol.">
        <title>The Global Catalogue of Microorganisms (GCM) 10K type strain sequencing project: providing services to taxonomists for standard genome sequencing and annotation.</title>
        <authorList>
            <consortium name="The Broad Institute Genomics Platform"/>
            <consortium name="The Broad Institute Genome Sequencing Center for Infectious Disease"/>
            <person name="Wu L."/>
            <person name="Ma J."/>
        </authorList>
    </citation>
    <scope>NUCLEOTIDE SEQUENCE [LARGE SCALE GENOMIC DNA]</scope>
    <source>
        <strain evidence="5">CGMCC 4.7329</strain>
    </source>
</reference>
<keyword evidence="1" id="KW-0732">Signal</keyword>
<dbReference type="RefSeq" id="WP_189030627.1">
    <property type="nucleotide sequence ID" value="NZ_BMNE01000004.1"/>
</dbReference>
<protein>
    <submittedName>
        <fullName evidence="4">Uncharacterized protein</fullName>
    </submittedName>
</protein>
<evidence type="ECO:0000313" key="4">
    <source>
        <dbReference type="EMBL" id="GGN86161.1"/>
    </source>
</evidence>